<dbReference type="EMBL" id="JAQJAN010000004">
    <property type="protein sequence ID" value="KAJ5731986.1"/>
    <property type="molecule type" value="Genomic_DNA"/>
</dbReference>
<dbReference type="Gene3D" id="1.50.10.10">
    <property type="match status" value="1"/>
</dbReference>
<dbReference type="InterPro" id="IPR035398">
    <property type="entry name" value="Bac_rhamnosid_C"/>
</dbReference>
<accession>A0AAD6HPP6</accession>
<evidence type="ECO:0000256" key="1">
    <source>
        <dbReference type="SAM" id="SignalP"/>
    </source>
</evidence>
<feature type="signal peptide" evidence="1">
    <location>
        <begin position="1"/>
        <end position="21"/>
    </location>
</feature>
<dbReference type="Proteomes" id="UP001215712">
    <property type="component" value="Unassembled WGS sequence"/>
</dbReference>
<dbReference type="GO" id="GO:0005975">
    <property type="term" value="P:carbohydrate metabolic process"/>
    <property type="evidence" value="ECO:0007669"/>
    <property type="project" value="InterPro"/>
</dbReference>
<dbReference type="SUPFAM" id="SSF48208">
    <property type="entry name" value="Six-hairpin glycosidases"/>
    <property type="match status" value="1"/>
</dbReference>
<keyword evidence="5" id="KW-1185">Reference proteome</keyword>
<protein>
    <submittedName>
        <fullName evidence="4">Uncharacterized protein</fullName>
    </submittedName>
</protein>
<keyword evidence="1" id="KW-0732">Signal</keyword>
<dbReference type="Pfam" id="PF17390">
    <property type="entry name" value="Bac_rhamnosid_C"/>
    <property type="match status" value="1"/>
</dbReference>
<dbReference type="GO" id="GO:0003824">
    <property type="term" value="F:catalytic activity"/>
    <property type="evidence" value="ECO:0007669"/>
    <property type="project" value="UniProtKB-ARBA"/>
</dbReference>
<dbReference type="Gene3D" id="2.60.420.10">
    <property type="entry name" value="Maltose phosphorylase, domain 3"/>
    <property type="match status" value="1"/>
</dbReference>
<reference evidence="4" key="2">
    <citation type="submission" date="2023-01" db="EMBL/GenBank/DDBJ databases">
        <authorList>
            <person name="Petersen C."/>
        </authorList>
    </citation>
    <scope>NUCLEOTIDE SEQUENCE</scope>
    <source>
        <strain evidence="4">IBT 17514</strain>
    </source>
</reference>
<reference evidence="4" key="1">
    <citation type="journal article" date="2023" name="IMA Fungus">
        <title>Comparative genomic study of the Penicillium genus elucidates a diverse pangenome and 15 lateral gene transfer events.</title>
        <authorList>
            <person name="Petersen C."/>
            <person name="Sorensen T."/>
            <person name="Nielsen M.R."/>
            <person name="Sondergaard T.E."/>
            <person name="Sorensen J.L."/>
            <person name="Fitzpatrick D.A."/>
            <person name="Frisvad J.C."/>
            <person name="Nielsen K.L."/>
        </authorList>
    </citation>
    <scope>NUCLEOTIDE SEQUENCE</scope>
    <source>
        <strain evidence="4">IBT 17514</strain>
    </source>
</reference>
<dbReference type="AlphaFoldDB" id="A0AAD6HPP6"/>
<feature type="domain" description="Alpha-L-rhamnosidase six-hairpin glycosidase" evidence="2">
    <location>
        <begin position="240"/>
        <end position="362"/>
    </location>
</feature>
<gene>
    <name evidence="4" type="ORF">N7493_003467</name>
</gene>
<comment type="caution">
    <text evidence="4">The sequence shown here is derived from an EMBL/GenBank/DDBJ whole genome shotgun (WGS) entry which is preliminary data.</text>
</comment>
<evidence type="ECO:0000259" key="2">
    <source>
        <dbReference type="Pfam" id="PF17389"/>
    </source>
</evidence>
<dbReference type="InterPro" id="IPR035396">
    <property type="entry name" value="Bac_rhamnosid6H"/>
</dbReference>
<dbReference type="PANTHER" id="PTHR34987:SF4">
    <property type="entry name" value="ALPHA-L-RHAMNOSIDASE C-TERMINAL DOMAIN-CONTAINING PROTEIN"/>
    <property type="match status" value="1"/>
</dbReference>
<feature type="domain" description="Alpha-L-rhamnosidase C-terminal" evidence="3">
    <location>
        <begin position="495"/>
        <end position="558"/>
    </location>
</feature>
<dbReference type="InterPro" id="IPR012341">
    <property type="entry name" value="6hp_glycosidase-like_sf"/>
</dbReference>
<dbReference type="Pfam" id="PF17389">
    <property type="entry name" value="Bac_rhamnosid6H"/>
    <property type="match status" value="1"/>
</dbReference>
<sequence>MFLKTGTIAFFSLGLCSWGSGLNCKSVPWPSILKQEQVTSSAGPVNVFPVSVVKGISSAFKNGSSTDSLVFQSVGDIYTLDYGEDVAGKPLFHITSVKGNPQIEVTYTEAFDSYGIGDLSPYIPGGAYKGFAFDPWQDQAAYYRNVKATLNSNNETLYSNFMTDQDVLIEYGVQTNDEYTCSDSGKRDRFAWLGDRIMSARAVMITSGQVPANTLFSPLDVQGTLIRTANVDTLVVDYNFDIMQIIYDYWMRSGNDTFLEEFWPQMVMTTSYAISRALDLGTQLFGEPFGSLGTSLSGEKGQALGPANTVPLILGLEHMAEMAEYLGDYATAHMYKGQAQLSRDAIETQLWNKTGGYYTATLGGSGYDLMDIAQVLLAGIGTEERRERFVEKLDSLKVPAGYINGTRFFDTLGVVNPYYMSFLLEGLAITNRTELAQELQDATWAPMVRRDRNYTGGYWEYISTDATYAGLDLFSGISHFWGSYPTVFLMEYALGVRATKPGYQGFLFAPMPGFKTDWVQGRVPTPSGLILPAWGYNTEGKIVMEIEAPTGLYGTLVPPFDGEYWVDELQGQTGKLTFTGGKKMVIFQK</sequence>
<name>A0AAD6HPP6_9EURO</name>
<proteinExistence type="predicted"/>
<organism evidence="4 5">
    <name type="scientific">Penicillium malachiteum</name>
    <dbReference type="NCBI Taxonomy" id="1324776"/>
    <lineage>
        <taxon>Eukaryota</taxon>
        <taxon>Fungi</taxon>
        <taxon>Dikarya</taxon>
        <taxon>Ascomycota</taxon>
        <taxon>Pezizomycotina</taxon>
        <taxon>Eurotiomycetes</taxon>
        <taxon>Eurotiomycetidae</taxon>
        <taxon>Eurotiales</taxon>
        <taxon>Aspergillaceae</taxon>
        <taxon>Penicillium</taxon>
    </lineage>
</organism>
<evidence type="ECO:0000313" key="5">
    <source>
        <dbReference type="Proteomes" id="UP001215712"/>
    </source>
</evidence>
<evidence type="ECO:0000259" key="3">
    <source>
        <dbReference type="Pfam" id="PF17390"/>
    </source>
</evidence>
<dbReference type="PANTHER" id="PTHR34987">
    <property type="entry name" value="C, PUTATIVE (AFU_ORTHOLOGUE AFUA_3G02880)-RELATED"/>
    <property type="match status" value="1"/>
</dbReference>
<dbReference type="InterPro" id="IPR008928">
    <property type="entry name" value="6-hairpin_glycosidase_sf"/>
</dbReference>
<evidence type="ECO:0000313" key="4">
    <source>
        <dbReference type="EMBL" id="KAJ5731986.1"/>
    </source>
</evidence>
<feature type="chain" id="PRO_5042294838" evidence="1">
    <location>
        <begin position="22"/>
        <end position="589"/>
    </location>
</feature>